<gene>
    <name evidence="2" type="ORF">EXY23_21045</name>
</gene>
<sequence length="270" mass="29792">MQGECPAFAWHNRRRGLMKITVLNQKGGVGKTTVSVNLAYGLARAGKRTLLIDLDPQAHSTAIYCPQVDKDATIGAVFEDRKTDLSALVRPAEAKGEATTNLSIIPSNIHLAVTAERVISHHFREQILDRALKRLKDTYDVILLDCPPNLGVITANAIYTADTILIPTTYGKYSLDGIADLFASIEVLRGDRPGGRFILRNAFDSRNRQTNDYVNRELEGVKDLLLQTVIRKTEAINQAQITGEPIFTFDPSGHGAQDFEALTQEVLRHG</sequence>
<evidence type="ECO:0000313" key="3">
    <source>
        <dbReference type="Proteomes" id="UP000295023"/>
    </source>
</evidence>
<dbReference type="SUPFAM" id="SSF52540">
    <property type="entry name" value="P-loop containing nucleoside triphosphate hydrolases"/>
    <property type="match status" value="1"/>
</dbReference>
<comment type="caution">
    <text evidence="2">The sequence shown here is derived from an EMBL/GenBank/DDBJ whole genome shotgun (WGS) entry which is preliminary data.</text>
</comment>
<organism evidence="2 3">
    <name type="scientific">Roseicella aquatilis</name>
    <dbReference type="NCBI Taxonomy" id="2527868"/>
    <lineage>
        <taxon>Bacteria</taxon>
        <taxon>Pseudomonadati</taxon>
        <taxon>Pseudomonadota</taxon>
        <taxon>Alphaproteobacteria</taxon>
        <taxon>Acetobacterales</taxon>
        <taxon>Roseomonadaceae</taxon>
        <taxon>Roseicella</taxon>
    </lineage>
</organism>
<dbReference type="InterPro" id="IPR025669">
    <property type="entry name" value="AAA_dom"/>
</dbReference>
<dbReference type="Proteomes" id="UP000295023">
    <property type="component" value="Unassembled WGS sequence"/>
</dbReference>
<dbReference type="AlphaFoldDB" id="A0A4R4D633"/>
<dbReference type="Gene3D" id="3.40.50.300">
    <property type="entry name" value="P-loop containing nucleotide triphosphate hydrolases"/>
    <property type="match status" value="1"/>
</dbReference>
<keyword evidence="3" id="KW-1185">Reference proteome</keyword>
<dbReference type="InterPro" id="IPR050678">
    <property type="entry name" value="DNA_Partitioning_ATPase"/>
</dbReference>
<feature type="domain" description="AAA" evidence="1">
    <location>
        <begin position="19"/>
        <end position="188"/>
    </location>
</feature>
<dbReference type="PANTHER" id="PTHR13696">
    <property type="entry name" value="P-LOOP CONTAINING NUCLEOSIDE TRIPHOSPHATE HYDROLASE"/>
    <property type="match status" value="1"/>
</dbReference>
<evidence type="ECO:0000259" key="1">
    <source>
        <dbReference type="Pfam" id="PF13614"/>
    </source>
</evidence>
<evidence type="ECO:0000313" key="2">
    <source>
        <dbReference type="EMBL" id="TCZ55815.1"/>
    </source>
</evidence>
<dbReference type="CDD" id="cd02042">
    <property type="entry name" value="ParAB_family"/>
    <property type="match status" value="1"/>
</dbReference>
<reference evidence="2 3" key="1">
    <citation type="submission" date="2019-03" db="EMBL/GenBank/DDBJ databases">
        <title>Paracraurococcus aquatilis NE82 genome sequence.</title>
        <authorList>
            <person name="Zhao Y."/>
            <person name="Du Z."/>
        </authorList>
    </citation>
    <scope>NUCLEOTIDE SEQUENCE [LARGE SCALE GENOMIC DNA]</scope>
    <source>
        <strain evidence="2 3">NE82</strain>
    </source>
</reference>
<dbReference type="PANTHER" id="PTHR13696:SF52">
    <property type="entry name" value="PARA FAMILY PROTEIN CT_582"/>
    <property type="match status" value="1"/>
</dbReference>
<dbReference type="InterPro" id="IPR027417">
    <property type="entry name" value="P-loop_NTPase"/>
</dbReference>
<proteinExistence type="predicted"/>
<dbReference type="Pfam" id="PF13614">
    <property type="entry name" value="AAA_31"/>
    <property type="match status" value="1"/>
</dbReference>
<name>A0A4R4D633_9PROT</name>
<protein>
    <submittedName>
        <fullName evidence="2">ParA family protein</fullName>
    </submittedName>
</protein>
<accession>A0A4R4D633</accession>
<dbReference type="OrthoDB" id="9815116at2"/>
<dbReference type="EMBL" id="SKBM01000025">
    <property type="protein sequence ID" value="TCZ55815.1"/>
    <property type="molecule type" value="Genomic_DNA"/>
</dbReference>